<evidence type="ECO:0000256" key="1">
    <source>
        <dbReference type="SAM" id="MobiDB-lite"/>
    </source>
</evidence>
<protein>
    <submittedName>
        <fullName evidence="2">Uncharacterized protein</fullName>
    </submittedName>
</protein>
<dbReference type="EMBL" id="MSFL01000003">
    <property type="protein sequence ID" value="PWY90184.1"/>
    <property type="molecule type" value="Genomic_DNA"/>
</dbReference>
<reference evidence="2 3" key="1">
    <citation type="submission" date="2016-12" db="EMBL/GenBank/DDBJ databases">
        <title>The genomes of Aspergillus section Nigri reveals drivers in fungal speciation.</title>
        <authorList>
            <consortium name="DOE Joint Genome Institute"/>
            <person name="Vesth T.C."/>
            <person name="Nybo J."/>
            <person name="Theobald S."/>
            <person name="Brandl J."/>
            <person name="Frisvad J.C."/>
            <person name="Nielsen K.F."/>
            <person name="Lyhne E.K."/>
            <person name="Kogle M.E."/>
            <person name="Kuo A."/>
            <person name="Riley R."/>
            <person name="Clum A."/>
            <person name="Nolan M."/>
            <person name="Lipzen A."/>
            <person name="Salamov A."/>
            <person name="Henrissat B."/>
            <person name="Wiebenga A."/>
            <person name="De Vries R.P."/>
            <person name="Grigoriev I.V."/>
            <person name="Mortensen U.H."/>
            <person name="Andersen M.R."/>
            <person name="Baker S.E."/>
        </authorList>
    </citation>
    <scope>NUCLEOTIDE SEQUENCE [LARGE SCALE GENOMIC DNA]</scope>
    <source>
        <strain evidence="2 3">CBS 117.55</strain>
    </source>
</reference>
<organism evidence="2 3">
    <name type="scientific">Aspergillus heteromorphus CBS 117.55</name>
    <dbReference type="NCBI Taxonomy" id="1448321"/>
    <lineage>
        <taxon>Eukaryota</taxon>
        <taxon>Fungi</taxon>
        <taxon>Dikarya</taxon>
        <taxon>Ascomycota</taxon>
        <taxon>Pezizomycotina</taxon>
        <taxon>Eurotiomycetes</taxon>
        <taxon>Eurotiomycetidae</taxon>
        <taxon>Eurotiales</taxon>
        <taxon>Aspergillaceae</taxon>
        <taxon>Aspergillus</taxon>
        <taxon>Aspergillus subgen. Circumdati</taxon>
    </lineage>
</organism>
<dbReference type="VEuPathDB" id="FungiDB:BO70DRAFT_135802"/>
<gene>
    <name evidence="2" type="ORF">BO70DRAFT_135802</name>
</gene>
<proteinExistence type="predicted"/>
<name>A0A317WUT4_9EURO</name>
<evidence type="ECO:0000313" key="3">
    <source>
        <dbReference type="Proteomes" id="UP000247233"/>
    </source>
</evidence>
<keyword evidence="3" id="KW-1185">Reference proteome</keyword>
<feature type="region of interest" description="Disordered" evidence="1">
    <location>
        <begin position="152"/>
        <end position="183"/>
    </location>
</feature>
<dbReference type="GeneID" id="37060320"/>
<accession>A0A317WUT4</accession>
<sequence>MAVRILLKRSPRQDVQGTGARRMISFCAGRKSKPRYSNNHDGWTGICPAPCSLWIRRVSRRAGWRPTRSMLHSIHTPIPSLVLGRLRSLISILFLCLGPPVVWYEVLGTRYFVPRSTQPCRNRNRSTIVIAVEAEAQADRAFVLARQELSSGNRITPGQREGGKANQKRLKGKGARRERPRLG</sequence>
<dbReference type="Proteomes" id="UP000247233">
    <property type="component" value="Unassembled WGS sequence"/>
</dbReference>
<evidence type="ECO:0000313" key="2">
    <source>
        <dbReference type="EMBL" id="PWY90184.1"/>
    </source>
</evidence>
<dbReference type="AlphaFoldDB" id="A0A317WUT4"/>
<comment type="caution">
    <text evidence="2">The sequence shown here is derived from an EMBL/GenBank/DDBJ whole genome shotgun (WGS) entry which is preliminary data.</text>
</comment>
<dbReference type="RefSeq" id="XP_025403015.1">
    <property type="nucleotide sequence ID" value="XM_025538083.1"/>
</dbReference>